<evidence type="ECO:0000313" key="5">
    <source>
        <dbReference type="EMBL" id="KAJ8761409.1"/>
    </source>
</evidence>
<gene>
    <name evidence="5" type="ORF">K2173_001540</name>
</gene>
<proteinExistence type="inferred from homology"/>
<evidence type="ECO:0000256" key="2">
    <source>
        <dbReference type="ARBA" id="ARBA00007267"/>
    </source>
</evidence>
<dbReference type="Pfam" id="PF03638">
    <property type="entry name" value="TCR"/>
    <property type="match status" value="1"/>
</dbReference>
<accession>A0AAV8T538</accession>
<dbReference type="PANTHER" id="PTHR12446">
    <property type="entry name" value="TESMIN/TSO1-RELATED"/>
    <property type="match status" value="1"/>
</dbReference>
<keyword evidence="6" id="KW-1185">Reference proteome</keyword>
<feature type="domain" description="CRC" evidence="4">
    <location>
        <begin position="25"/>
        <end position="140"/>
    </location>
</feature>
<evidence type="ECO:0000256" key="3">
    <source>
        <dbReference type="ARBA" id="ARBA00023242"/>
    </source>
</evidence>
<dbReference type="InterPro" id="IPR005172">
    <property type="entry name" value="CRC"/>
</dbReference>
<sequence length="166" mass="18799">MAAAQNQLPPVMVLLHMHQHQHLPASRKPESPKSRLYCECFASGSYCDGCKNCYNNVENESARNDAVEATLERNPNAFRLKIASSPHGTRDSQEEAILAKHNKGCHCKKSGSLKKHCECFQANILCSENCKCMECKNYEGSEGDRLSFKVIRPTTWHIFNRLQMLQ</sequence>
<dbReference type="InterPro" id="IPR028307">
    <property type="entry name" value="Lin-54_fam"/>
</dbReference>
<evidence type="ECO:0000259" key="4">
    <source>
        <dbReference type="PROSITE" id="PS51634"/>
    </source>
</evidence>
<dbReference type="PROSITE" id="PS51634">
    <property type="entry name" value="CRC"/>
    <property type="match status" value="1"/>
</dbReference>
<dbReference type="AlphaFoldDB" id="A0AAV8T538"/>
<keyword evidence="3" id="KW-0539">Nucleus</keyword>
<dbReference type="GO" id="GO:0005634">
    <property type="term" value="C:nucleus"/>
    <property type="evidence" value="ECO:0007669"/>
    <property type="project" value="UniProtKB-SubCell"/>
</dbReference>
<comment type="subcellular location">
    <subcellularLocation>
        <location evidence="1">Nucleus</location>
    </subcellularLocation>
</comment>
<evidence type="ECO:0000313" key="6">
    <source>
        <dbReference type="Proteomes" id="UP001159364"/>
    </source>
</evidence>
<comment type="caution">
    <text evidence="5">The sequence shown here is derived from an EMBL/GenBank/DDBJ whole genome shotgun (WGS) entry which is preliminary data.</text>
</comment>
<protein>
    <recommendedName>
        <fullName evidence="4">CRC domain-containing protein</fullName>
    </recommendedName>
</protein>
<comment type="similarity">
    <text evidence="2">Belongs to the lin-54 family.</text>
</comment>
<organism evidence="5 6">
    <name type="scientific">Erythroxylum novogranatense</name>
    <dbReference type="NCBI Taxonomy" id="1862640"/>
    <lineage>
        <taxon>Eukaryota</taxon>
        <taxon>Viridiplantae</taxon>
        <taxon>Streptophyta</taxon>
        <taxon>Embryophyta</taxon>
        <taxon>Tracheophyta</taxon>
        <taxon>Spermatophyta</taxon>
        <taxon>Magnoliopsida</taxon>
        <taxon>eudicotyledons</taxon>
        <taxon>Gunneridae</taxon>
        <taxon>Pentapetalae</taxon>
        <taxon>rosids</taxon>
        <taxon>fabids</taxon>
        <taxon>Malpighiales</taxon>
        <taxon>Erythroxylaceae</taxon>
        <taxon>Erythroxylum</taxon>
    </lineage>
</organism>
<dbReference type="GO" id="GO:0006355">
    <property type="term" value="P:regulation of DNA-templated transcription"/>
    <property type="evidence" value="ECO:0007669"/>
    <property type="project" value="TreeGrafter"/>
</dbReference>
<dbReference type="InterPro" id="IPR033467">
    <property type="entry name" value="Tesmin/TSO1-like_CXC"/>
</dbReference>
<name>A0AAV8T538_9ROSI</name>
<dbReference type="PANTHER" id="PTHR12446:SF34">
    <property type="entry name" value="PROTEIN LIN-54 HOMOLOG"/>
    <property type="match status" value="1"/>
</dbReference>
<dbReference type="Proteomes" id="UP001159364">
    <property type="component" value="Linkage Group LG06"/>
</dbReference>
<reference evidence="5 6" key="1">
    <citation type="submission" date="2021-09" db="EMBL/GenBank/DDBJ databases">
        <title>Genomic insights and catalytic innovation underlie evolution of tropane alkaloids biosynthesis.</title>
        <authorList>
            <person name="Wang Y.-J."/>
            <person name="Tian T."/>
            <person name="Huang J.-P."/>
            <person name="Huang S.-X."/>
        </authorList>
    </citation>
    <scope>NUCLEOTIDE SEQUENCE [LARGE SCALE GENOMIC DNA]</scope>
    <source>
        <strain evidence="5">KIB-2018</strain>
        <tissue evidence="5">Leaf</tissue>
    </source>
</reference>
<dbReference type="EMBL" id="JAIWQS010000006">
    <property type="protein sequence ID" value="KAJ8761409.1"/>
    <property type="molecule type" value="Genomic_DNA"/>
</dbReference>
<dbReference type="SMART" id="SM01114">
    <property type="entry name" value="CXC"/>
    <property type="match status" value="2"/>
</dbReference>
<evidence type="ECO:0000256" key="1">
    <source>
        <dbReference type="ARBA" id="ARBA00004123"/>
    </source>
</evidence>